<feature type="region of interest" description="Disordered" evidence="1">
    <location>
        <begin position="85"/>
        <end position="153"/>
    </location>
</feature>
<keyword evidence="2" id="KW-1185">Reference proteome</keyword>
<sequence>MRNEENFQSGNTKKFLYSGPKKDDTAEDQWIFSPRKEATPVSGSKFDMDDVWSIKKNVSASGGLLNPSEGLNLKANSTYYSRYGGIKDKNTDSRFGTPNSNKSSNAQGSSSTWNSNYTSKGFSYGRSSKDPTPQATPRTGRSNNTSFNDSSLW</sequence>
<reference evidence="3" key="1">
    <citation type="submission" date="2025-08" db="UniProtKB">
        <authorList>
            <consortium name="RefSeq"/>
        </authorList>
    </citation>
    <scope>IDENTIFICATION</scope>
    <source>
        <tissue evidence="3">Whole sample</tissue>
    </source>
</reference>
<dbReference type="Proteomes" id="UP000694844">
    <property type="component" value="Chromosome 7"/>
</dbReference>
<evidence type="ECO:0000256" key="1">
    <source>
        <dbReference type="SAM" id="MobiDB-lite"/>
    </source>
</evidence>
<proteinExistence type="predicted"/>
<feature type="compositionally biased region" description="Polar residues" evidence="1">
    <location>
        <begin position="1"/>
        <end position="12"/>
    </location>
</feature>
<feature type="compositionally biased region" description="Polar residues" evidence="1">
    <location>
        <begin position="112"/>
        <end position="121"/>
    </location>
</feature>
<dbReference type="AlphaFoldDB" id="A0A8B8AP41"/>
<organism evidence="2 3">
    <name type="scientific">Crassostrea virginica</name>
    <name type="common">Eastern oyster</name>
    <dbReference type="NCBI Taxonomy" id="6565"/>
    <lineage>
        <taxon>Eukaryota</taxon>
        <taxon>Metazoa</taxon>
        <taxon>Spiralia</taxon>
        <taxon>Lophotrochozoa</taxon>
        <taxon>Mollusca</taxon>
        <taxon>Bivalvia</taxon>
        <taxon>Autobranchia</taxon>
        <taxon>Pteriomorphia</taxon>
        <taxon>Ostreida</taxon>
        <taxon>Ostreoidea</taxon>
        <taxon>Ostreidae</taxon>
        <taxon>Crassostrea</taxon>
    </lineage>
</organism>
<evidence type="ECO:0000313" key="2">
    <source>
        <dbReference type="Proteomes" id="UP000694844"/>
    </source>
</evidence>
<dbReference type="RefSeq" id="XP_022292408.1">
    <property type="nucleotide sequence ID" value="XM_022436700.1"/>
</dbReference>
<dbReference type="OrthoDB" id="6154260at2759"/>
<feature type="compositionally biased region" description="Polar residues" evidence="1">
    <location>
        <begin position="130"/>
        <end position="153"/>
    </location>
</feature>
<feature type="compositionally biased region" description="Low complexity" evidence="1">
    <location>
        <begin position="99"/>
        <end position="111"/>
    </location>
</feature>
<dbReference type="GeneID" id="111103420"/>
<protein>
    <submittedName>
        <fullName evidence="3">Uncharacterized protein LOC111103420 isoform X1</fullName>
    </submittedName>
</protein>
<evidence type="ECO:0000313" key="3">
    <source>
        <dbReference type="RefSeq" id="XP_022292408.1"/>
    </source>
</evidence>
<feature type="region of interest" description="Disordered" evidence="1">
    <location>
        <begin position="1"/>
        <end position="46"/>
    </location>
</feature>
<name>A0A8B8AP41_CRAVI</name>
<dbReference type="KEGG" id="cvn:111103420"/>
<gene>
    <name evidence="3" type="primary">LOC111103420</name>
</gene>
<accession>A0A8B8AP41</accession>